<dbReference type="GO" id="GO:0043190">
    <property type="term" value="C:ATP-binding cassette (ABC) transporter complex"/>
    <property type="evidence" value="ECO:0007669"/>
    <property type="project" value="InterPro"/>
</dbReference>
<accession>A0A402DUM1</accession>
<dbReference type="AlphaFoldDB" id="A0A402DUM1"/>
<feature type="domain" description="Solute-binding protein family 5" evidence="2">
    <location>
        <begin position="89"/>
        <end position="509"/>
    </location>
</feature>
<dbReference type="PIRSF" id="PIRSF002741">
    <property type="entry name" value="MppA"/>
    <property type="match status" value="1"/>
</dbReference>
<protein>
    <submittedName>
        <fullName evidence="3">Peptide ABC transporter substrate-binding protein</fullName>
    </submittedName>
</protein>
<dbReference type="OrthoDB" id="7888869at2"/>
<keyword evidence="1" id="KW-0732">Signal</keyword>
<dbReference type="SUPFAM" id="SSF53850">
    <property type="entry name" value="Periplasmic binding protein-like II"/>
    <property type="match status" value="1"/>
</dbReference>
<evidence type="ECO:0000313" key="3">
    <source>
        <dbReference type="EMBL" id="GCE77859.1"/>
    </source>
</evidence>
<dbReference type="Proteomes" id="UP000289954">
    <property type="component" value="Unassembled WGS sequence"/>
</dbReference>
<dbReference type="Pfam" id="PF00496">
    <property type="entry name" value="SBP_bac_5"/>
    <property type="match status" value="1"/>
</dbReference>
<dbReference type="InterPro" id="IPR030678">
    <property type="entry name" value="Peptide/Ni-bd"/>
</dbReference>
<dbReference type="InterPro" id="IPR039424">
    <property type="entry name" value="SBP_5"/>
</dbReference>
<reference evidence="3 4" key="1">
    <citation type="submission" date="2019-01" db="EMBL/GenBank/DDBJ databases">
        <title>Draft genome sequence of Cellulomonas takizawaensis strain TKZ-21.</title>
        <authorList>
            <person name="Yamamura H."/>
            <person name="Hayashi T."/>
            <person name="Hamada M."/>
            <person name="Serisawa Y."/>
            <person name="Matsuyama K."/>
            <person name="Nakagawa Y."/>
            <person name="Otoguro M."/>
            <person name="Yanagida F."/>
            <person name="Hayakawa M."/>
        </authorList>
    </citation>
    <scope>NUCLEOTIDE SEQUENCE [LARGE SCALE GENOMIC DNA]</scope>
    <source>
        <strain evidence="3 4">NBRC12680</strain>
    </source>
</reference>
<gene>
    <name evidence="3" type="ORF">CBZ_29150</name>
</gene>
<name>A0A402DUM1_9CELL</name>
<dbReference type="GO" id="GO:0042597">
    <property type="term" value="C:periplasmic space"/>
    <property type="evidence" value="ECO:0007669"/>
    <property type="project" value="UniProtKB-ARBA"/>
</dbReference>
<keyword evidence="4" id="KW-1185">Reference proteome</keyword>
<dbReference type="EMBL" id="BIMR01000268">
    <property type="protein sequence ID" value="GCE77859.1"/>
    <property type="molecule type" value="Genomic_DNA"/>
</dbReference>
<dbReference type="CDD" id="cd08501">
    <property type="entry name" value="PBP2_Lpqw"/>
    <property type="match status" value="1"/>
</dbReference>
<dbReference type="Gene3D" id="3.10.105.10">
    <property type="entry name" value="Dipeptide-binding Protein, Domain 3"/>
    <property type="match status" value="1"/>
</dbReference>
<dbReference type="GO" id="GO:1904680">
    <property type="term" value="F:peptide transmembrane transporter activity"/>
    <property type="evidence" value="ECO:0007669"/>
    <property type="project" value="TreeGrafter"/>
</dbReference>
<proteinExistence type="predicted"/>
<dbReference type="InterPro" id="IPR000914">
    <property type="entry name" value="SBP_5_dom"/>
</dbReference>
<evidence type="ECO:0000256" key="1">
    <source>
        <dbReference type="SAM" id="SignalP"/>
    </source>
</evidence>
<dbReference type="PROSITE" id="PS51257">
    <property type="entry name" value="PROKAR_LIPOPROTEIN"/>
    <property type="match status" value="1"/>
</dbReference>
<dbReference type="GO" id="GO:0015833">
    <property type="term" value="P:peptide transport"/>
    <property type="evidence" value="ECO:0007669"/>
    <property type="project" value="TreeGrafter"/>
</dbReference>
<sequence>MKIRRISAIAAPVAVGALVLGACSGPETGSEIEEDTSVSVGWNQPFYSQNNLTSVGNATTNANVLYLTNGQFNYYDGDLNLVKNEDLGTYEKVSDDPLTVKYTINEGVKWSDGTAVDAADLLLYWGPQDDDFDNVQPEYDEEGNVTNQDAIDAGVYFDGSSVAMTLINEAPEISDDGRSVTLVYSEPRSDWEVSFQPSPLAAHAVAKLALGIEDAEEGKQAIIDAFTDNNSEDLSKIAKVWNSGFDFTSLPDDPSLYLSSSAYVMSEYVENQYMTLTARDDYTWGPKPKVSSITIRYTEDPLASVTALQNGEVDLIQPQSSVDVIKTLEGLTGAGVEYTTAPEGTFEHVDTIMNNGGPFDPATYGGDAEKARKVREAFLKTVPRQEIIEKLIKPLQEDATTRDSFTVVPGSPTYDDVIANNGSEAYADVDIAGATALLAEAGVATPVNVRFLYGKSNVRRANEYQLIAASAAQAGFNVIDEGDDQWGARLSDTASYDASLFGWQSTNTFALNSEGNYVTGGLNNFGGYSNADVDGWYVDMATAEGDEEKELTTNIEKQLYADAFGVPIFQFPGVVAHRSVLQGVSTIPLSPTIFWNYWEWEISAEDSLDAPTATPAATEDAEG</sequence>
<dbReference type="RefSeq" id="WP_130782485.1">
    <property type="nucleotide sequence ID" value="NZ_BIMR01000268.1"/>
</dbReference>
<evidence type="ECO:0000313" key="4">
    <source>
        <dbReference type="Proteomes" id="UP000289954"/>
    </source>
</evidence>
<feature type="signal peptide" evidence="1">
    <location>
        <begin position="1"/>
        <end position="22"/>
    </location>
</feature>
<comment type="caution">
    <text evidence="3">The sequence shown here is derived from an EMBL/GenBank/DDBJ whole genome shotgun (WGS) entry which is preliminary data.</text>
</comment>
<dbReference type="PANTHER" id="PTHR30290">
    <property type="entry name" value="PERIPLASMIC BINDING COMPONENT OF ABC TRANSPORTER"/>
    <property type="match status" value="1"/>
</dbReference>
<evidence type="ECO:0000259" key="2">
    <source>
        <dbReference type="Pfam" id="PF00496"/>
    </source>
</evidence>
<feature type="chain" id="PRO_5038392487" evidence="1">
    <location>
        <begin position="23"/>
        <end position="623"/>
    </location>
</feature>
<dbReference type="Gene3D" id="3.40.190.10">
    <property type="entry name" value="Periplasmic binding protein-like II"/>
    <property type="match status" value="1"/>
</dbReference>
<organism evidence="3 4">
    <name type="scientific">Cellulomonas biazotea</name>
    <dbReference type="NCBI Taxonomy" id="1709"/>
    <lineage>
        <taxon>Bacteria</taxon>
        <taxon>Bacillati</taxon>
        <taxon>Actinomycetota</taxon>
        <taxon>Actinomycetes</taxon>
        <taxon>Micrococcales</taxon>
        <taxon>Cellulomonadaceae</taxon>
        <taxon>Cellulomonas</taxon>
    </lineage>
</organism>